<keyword evidence="3" id="KW-1185">Reference proteome</keyword>
<dbReference type="GO" id="GO:0006493">
    <property type="term" value="P:protein O-linked glycosylation"/>
    <property type="evidence" value="ECO:0007669"/>
    <property type="project" value="TreeGrafter"/>
</dbReference>
<gene>
    <name evidence="2" type="ORF">FYJ91_10445</name>
</gene>
<sequence length="188" mass="21313">MLRRFCLLRCAISESAALTMRADQELRLNRFIRNALRRWRRRRMATAMREADLARDGGNKWRAAMLYERVVERFPDAVGAMVQQGNLLKDLGDLDRAERVYQGALVSGGDEGDINLQLGHLYKLKGQQAKARQFYEHALGADPNNAHAAMELAHMRNIAAGDPSSEDLSHPAFLIFRQMEMAFAGRRA</sequence>
<feature type="repeat" description="TPR" evidence="1">
    <location>
        <begin position="112"/>
        <end position="145"/>
    </location>
</feature>
<dbReference type="EMBL" id="VTOU01000002">
    <property type="protein sequence ID" value="TZG27951.1"/>
    <property type="molecule type" value="Genomic_DNA"/>
</dbReference>
<dbReference type="GO" id="GO:0016757">
    <property type="term" value="F:glycosyltransferase activity"/>
    <property type="evidence" value="ECO:0007669"/>
    <property type="project" value="TreeGrafter"/>
</dbReference>
<dbReference type="SMART" id="SM00028">
    <property type="entry name" value="TPR"/>
    <property type="match status" value="2"/>
</dbReference>
<dbReference type="AlphaFoldDB" id="A0A5D9CCS8"/>
<dbReference type="PROSITE" id="PS50005">
    <property type="entry name" value="TPR"/>
    <property type="match status" value="1"/>
</dbReference>
<evidence type="ECO:0000313" key="3">
    <source>
        <dbReference type="Proteomes" id="UP000322077"/>
    </source>
</evidence>
<keyword evidence="1" id="KW-0802">TPR repeat</keyword>
<dbReference type="SUPFAM" id="SSF48452">
    <property type="entry name" value="TPR-like"/>
    <property type="match status" value="1"/>
</dbReference>
<dbReference type="InterPro" id="IPR011990">
    <property type="entry name" value="TPR-like_helical_dom_sf"/>
</dbReference>
<proteinExistence type="predicted"/>
<comment type="caution">
    <text evidence="2">The sequence shown here is derived from an EMBL/GenBank/DDBJ whole genome shotgun (WGS) entry which is preliminary data.</text>
</comment>
<organism evidence="2 3">
    <name type="scientific">Sphingomonas montanisoli</name>
    <dbReference type="NCBI Taxonomy" id="2606412"/>
    <lineage>
        <taxon>Bacteria</taxon>
        <taxon>Pseudomonadati</taxon>
        <taxon>Pseudomonadota</taxon>
        <taxon>Alphaproteobacteria</taxon>
        <taxon>Sphingomonadales</taxon>
        <taxon>Sphingomonadaceae</taxon>
        <taxon>Sphingomonas</taxon>
    </lineage>
</organism>
<evidence type="ECO:0000256" key="1">
    <source>
        <dbReference type="PROSITE-ProRule" id="PRU00339"/>
    </source>
</evidence>
<evidence type="ECO:0000313" key="2">
    <source>
        <dbReference type="EMBL" id="TZG27951.1"/>
    </source>
</evidence>
<dbReference type="PANTHER" id="PTHR44998">
    <property type="match status" value="1"/>
</dbReference>
<protein>
    <submittedName>
        <fullName evidence="2">Tetratricopeptide repeat protein</fullName>
    </submittedName>
</protein>
<dbReference type="InterPro" id="IPR019734">
    <property type="entry name" value="TPR_rpt"/>
</dbReference>
<accession>A0A5D9CCS8</accession>
<reference evidence="2 3" key="1">
    <citation type="submission" date="2019-08" db="EMBL/GenBank/DDBJ databases">
        <authorList>
            <person name="Wang G."/>
            <person name="Xu Z."/>
        </authorList>
    </citation>
    <scope>NUCLEOTIDE SEQUENCE [LARGE SCALE GENOMIC DNA]</scope>
    <source>
        <strain evidence="2 3">ZX</strain>
    </source>
</reference>
<name>A0A5D9CCS8_9SPHN</name>
<dbReference type="Gene3D" id="1.25.40.10">
    <property type="entry name" value="Tetratricopeptide repeat domain"/>
    <property type="match status" value="1"/>
</dbReference>
<dbReference type="PANTHER" id="PTHR44998:SF1">
    <property type="entry name" value="UDP-N-ACETYLGLUCOSAMINE--PEPTIDE N-ACETYLGLUCOSAMINYLTRANSFERASE 110 KDA SUBUNIT"/>
    <property type="match status" value="1"/>
</dbReference>
<dbReference type="Pfam" id="PF13181">
    <property type="entry name" value="TPR_8"/>
    <property type="match status" value="2"/>
</dbReference>
<dbReference type="Proteomes" id="UP000322077">
    <property type="component" value="Unassembled WGS sequence"/>
</dbReference>